<keyword evidence="3" id="KW-1185">Reference proteome</keyword>
<evidence type="ECO:0000313" key="3">
    <source>
        <dbReference type="Proteomes" id="UP000583266"/>
    </source>
</evidence>
<protein>
    <submittedName>
        <fullName evidence="2">Uncharacterized protein</fullName>
    </submittedName>
</protein>
<keyword evidence="1" id="KW-0732">Signal</keyword>
<name>A0A848GFQ5_9BACT</name>
<feature type="chain" id="PRO_5032358167" evidence="1">
    <location>
        <begin position="20"/>
        <end position="176"/>
    </location>
</feature>
<sequence>MKVYIILLFALMSCNKALLVPQKDVIRNQKGYIVFYYENEEALFFPWTDTVDARFLSRDHVNGYRIDKNVKQLEYIKELAIDQRITKNVLQSGHSIQVDEIVKLLPVNVKFYWGEGWRLRKITRNGKKVNIKYMFSNKDIELTYNVYDDRQIMSIVPVRESDKIRVKEAEPKDLSN</sequence>
<evidence type="ECO:0000313" key="2">
    <source>
        <dbReference type="EMBL" id="NML37465.1"/>
    </source>
</evidence>
<accession>A0A848GFQ5</accession>
<dbReference type="RefSeq" id="WP_169224525.1">
    <property type="nucleotide sequence ID" value="NZ_JABBGC010000001.1"/>
</dbReference>
<dbReference type="Proteomes" id="UP000583266">
    <property type="component" value="Unassembled WGS sequence"/>
</dbReference>
<comment type="caution">
    <text evidence="2">The sequence shown here is derived from an EMBL/GenBank/DDBJ whole genome shotgun (WGS) entry which is preliminary data.</text>
</comment>
<organism evidence="2 3">
    <name type="scientific">Chitinophaga fulva</name>
    <dbReference type="NCBI Taxonomy" id="2728842"/>
    <lineage>
        <taxon>Bacteria</taxon>
        <taxon>Pseudomonadati</taxon>
        <taxon>Bacteroidota</taxon>
        <taxon>Chitinophagia</taxon>
        <taxon>Chitinophagales</taxon>
        <taxon>Chitinophagaceae</taxon>
        <taxon>Chitinophaga</taxon>
    </lineage>
</organism>
<feature type="signal peptide" evidence="1">
    <location>
        <begin position="1"/>
        <end position="19"/>
    </location>
</feature>
<proteinExistence type="predicted"/>
<gene>
    <name evidence="2" type="ORF">HHL17_09700</name>
</gene>
<evidence type="ECO:0000256" key="1">
    <source>
        <dbReference type="SAM" id="SignalP"/>
    </source>
</evidence>
<reference evidence="2 3" key="1">
    <citation type="submission" date="2020-04" db="EMBL/GenBank/DDBJ databases">
        <title>Chitinophaga sp. G-6-1-13 sp. nov., isolated from soil.</title>
        <authorList>
            <person name="Dahal R.H."/>
            <person name="Chaudhary D.K."/>
        </authorList>
    </citation>
    <scope>NUCLEOTIDE SEQUENCE [LARGE SCALE GENOMIC DNA]</scope>
    <source>
        <strain evidence="2 3">G-6-1-13</strain>
    </source>
</reference>
<dbReference type="AlphaFoldDB" id="A0A848GFQ5"/>
<dbReference type="EMBL" id="JABBGC010000001">
    <property type="protein sequence ID" value="NML37465.1"/>
    <property type="molecule type" value="Genomic_DNA"/>
</dbReference>